<gene>
    <name evidence="7" type="ORF">BXY39_1288</name>
</gene>
<feature type="region of interest" description="Disordered" evidence="5">
    <location>
        <begin position="1"/>
        <end position="20"/>
    </location>
</feature>
<accession>A0A3M0CXL3</accession>
<dbReference type="EMBL" id="REFR01000010">
    <property type="protein sequence ID" value="RMB08653.1"/>
    <property type="molecule type" value="Genomic_DNA"/>
</dbReference>
<keyword evidence="2" id="KW-0863">Zinc-finger</keyword>
<dbReference type="GO" id="GO:0008270">
    <property type="term" value="F:zinc ion binding"/>
    <property type="evidence" value="ECO:0007669"/>
    <property type="project" value="UniProtKB-KW"/>
</dbReference>
<protein>
    <submittedName>
        <fullName evidence="7">TraR/DksA family transcriptional regulator</fullName>
    </submittedName>
</protein>
<comment type="caution">
    <text evidence="7">The sequence shown here is derived from an EMBL/GenBank/DDBJ whole genome shotgun (WGS) entry which is preliminary data.</text>
</comment>
<sequence length="125" mass="13942">MDDTSDSEKQHPGLRERDDLPYWRNRLEQAQAALLETDAVSRDGRDAVELDQSRIGRLSRMDAMQGQAMNQAVAARRRAALVRIDKAFARLDGGDFGYCEACGEDIALKRLDLDPSVSLCTLCAR</sequence>
<name>A0A3M0CXL3_9PROT</name>
<keyword evidence="8" id="KW-1185">Reference proteome</keyword>
<evidence type="ECO:0000313" key="7">
    <source>
        <dbReference type="EMBL" id="RMB08653.1"/>
    </source>
</evidence>
<evidence type="ECO:0000259" key="6">
    <source>
        <dbReference type="Pfam" id="PF01258"/>
    </source>
</evidence>
<dbReference type="InterPro" id="IPR020458">
    <property type="entry name" value="Znf_DskA_TraR_CS"/>
</dbReference>
<dbReference type="AlphaFoldDB" id="A0A3M0CXL3"/>
<dbReference type="InterPro" id="IPR000962">
    <property type="entry name" value="Znf_DskA_TraR"/>
</dbReference>
<evidence type="ECO:0000313" key="8">
    <source>
        <dbReference type="Proteomes" id="UP000271227"/>
    </source>
</evidence>
<dbReference type="OrthoDB" id="1121111at2"/>
<dbReference type="PANTHER" id="PTHR33823:SF4">
    <property type="entry name" value="GENERAL STRESS PROTEIN 16O"/>
    <property type="match status" value="1"/>
</dbReference>
<proteinExistence type="predicted"/>
<organism evidence="7 8">
    <name type="scientific">Eilatimonas milleporae</name>
    <dbReference type="NCBI Taxonomy" id="911205"/>
    <lineage>
        <taxon>Bacteria</taxon>
        <taxon>Pseudomonadati</taxon>
        <taxon>Pseudomonadota</taxon>
        <taxon>Alphaproteobacteria</taxon>
        <taxon>Kordiimonadales</taxon>
        <taxon>Kordiimonadaceae</taxon>
        <taxon>Eilatimonas</taxon>
    </lineage>
</organism>
<feature type="zinc finger region" description="dksA C4-type" evidence="4">
    <location>
        <begin position="99"/>
        <end position="123"/>
    </location>
</feature>
<evidence type="ECO:0000256" key="4">
    <source>
        <dbReference type="PROSITE-ProRule" id="PRU00510"/>
    </source>
</evidence>
<dbReference type="InParanoid" id="A0A3M0CXL3"/>
<evidence type="ECO:0000256" key="1">
    <source>
        <dbReference type="ARBA" id="ARBA00022723"/>
    </source>
</evidence>
<dbReference type="PROSITE" id="PS01102">
    <property type="entry name" value="ZF_DKSA_1"/>
    <property type="match status" value="1"/>
</dbReference>
<dbReference type="Pfam" id="PF01258">
    <property type="entry name" value="zf-dskA_traR"/>
    <property type="match status" value="1"/>
</dbReference>
<keyword evidence="3" id="KW-0862">Zinc</keyword>
<feature type="domain" description="Zinc finger DksA/TraR C4-type" evidence="6">
    <location>
        <begin position="94"/>
        <end position="124"/>
    </location>
</feature>
<dbReference type="SUPFAM" id="SSF57716">
    <property type="entry name" value="Glucocorticoid receptor-like (DNA-binding domain)"/>
    <property type="match status" value="1"/>
</dbReference>
<dbReference type="Gene3D" id="1.20.120.910">
    <property type="entry name" value="DksA, coiled-coil domain"/>
    <property type="match status" value="1"/>
</dbReference>
<evidence type="ECO:0000256" key="3">
    <source>
        <dbReference type="ARBA" id="ARBA00022833"/>
    </source>
</evidence>
<reference evidence="7 8" key="1">
    <citation type="submission" date="2018-10" db="EMBL/GenBank/DDBJ databases">
        <title>Genomic Encyclopedia of Archaeal and Bacterial Type Strains, Phase II (KMG-II): from individual species to whole genera.</title>
        <authorList>
            <person name="Goeker M."/>
        </authorList>
    </citation>
    <scope>NUCLEOTIDE SEQUENCE [LARGE SCALE GENOMIC DNA]</scope>
    <source>
        <strain evidence="7 8">DSM 25217</strain>
    </source>
</reference>
<dbReference type="Proteomes" id="UP000271227">
    <property type="component" value="Unassembled WGS sequence"/>
</dbReference>
<evidence type="ECO:0000256" key="5">
    <source>
        <dbReference type="SAM" id="MobiDB-lite"/>
    </source>
</evidence>
<keyword evidence="1" id="KW-0479">Metal-binding</keyword>
<evidence type="ECO:0000256" key="2">
    <source>
        <dbReference type="ARBA" id="ARBA00022771"/>
    </source>
</evidence>
<dbReference type="RefSeq" id="WP_121937997.1">
    <property type="nucleotide sequence ID" value="NZ_REFR01000010.1"/>
</dbReference>
<dbReference type="PROSITE" id="PS51128">
    <property type="entry name" value="ZF_DKSA_2"/>
    <property type="match status" value="1"/>
</dbReference>
<dbReference type="PANTHER" id="PTHR33823">
    <property type="entry name" value="RNA POLYMERASE-BINDING TRANSCRIPTION FACTOR DKSA-RELATED"/>
    <property type="match status" value="1"/>
</dbReference>